<evidence type="ECO:0000256" key="1">
    <source>
        <dbReference type="SAM" id="MobiDB-lite"/>
    </source>
</evidence>
<protein>
    <submittedName>
        <fullName evidence="2">Uncharacterized protein</fullName>
    </submittedName>
</protein>
<accession>A0A094JGX8</accession>
<evidence type="ECO:0000313" key="2">
    <source>
        <dbReference type="EMBL" id="KFZ37284.1"/>
    </source>
</evidence>
<evidence type="ECO:0000313" key="3">
    <source>
        <dbReference type="Proteomes" id="UP000029264"/>
    </source>
</evidence>
<organism evidence="2 3">
    <name type="scientific">Shewanella mangrovi</name>
    <dbReference type="NCBI Taxonomy" id="1515746"/>
    <lineage>
        <taxon>Bacteria</taxon>
        <taxon>Pseudomonadati</taxon>
        <taxon>Pseudomonadota</taxon>
        <taxon>Gammaproteobacteria</taxon>
        <taxon>Alteromonadales</taxon>
        <taxon>Shewanellaceae</taxon>
        <taxon>Shewanella</taxon>
    </lineage>
</organism>
<sequence>MNSYDDIGAFKSKIDQEELNFQAFGDKNIVMASAWPLLNELMHGAKTPAKPVNSTLASNPKAAFAAANVQSVRDISTPQHLSANGMPSSTEAELKTAADKPTELSAILKKVSR</sequence>
<dbReference type="OrthoDB" id="6434633at2"/>
<name>A0A094JGX8_9GAMM</name>
<dbReference type="RefSeq" id="WP_037442972.1">
    <property type="nucleotide sequence ID" value="NZ_JPEO01000007.1"/>
</dbReference>
<feature type="region of interest" description="Disordered" evidence="1">
    <location>
        <begin position="78"/>
        <end position="99"/>
    </location>
</feature>
<reference evidence="2 3" key="1">
    <citation type="submission" date="2014-06" db="EMBL/GenBank/DDBJ databases">
        <title>Shewanella sp. YQH10.</title>
        <authorList>
            <person name="Liu Y."/>
            <person name="Zeng R."/>
        </authorList>
    </citation>
    <scope>NUCLEOTIDE SEQUENCE [LARGE SCALE GENOMIC DNA]</scope>
    <source>
        <strain evidence="2 3">YQH10</strain>
    </source>
</reference>
<dbReference type="Proteomes" id="UP000029264">
    <property type="component" value="Unassembled WGS sequence"/>
</dbReference>
<comment type="caution">
    <text evidence="2">The sequence shown here is derived from an EMBL/GenBank/DDBJ whole genome shotgun (WGS) entry which is preliminary data.</text>
</comment>
<dbReference type="AlphaFoldDB" id="A0A094JGX8"/>
<dbReference type="STRING" id="1515746.HR45_11460"/>
<proteinExistence type="predicted"/>
<gene>
    <name evidence="2" type="ORF">HR45_11460</name>
</gene>
<feature type="compositionally biased region" description="Polar residues" evidence="1">
    <location>
        <begin position="78"/>
        <end position="91"/>
    </location>
</feature>
<dbReference type="EMBL" id="JPEO01000007">
    <property type="protein sequence ID" value="KFZ37284.1"/>
    <property type="molecule type" value="Genomic_DNA"/>
</dbReference>
<keyword evidence="3" id="KW-1185">Reference proteome</keyword>